<dbReference type="InterPro" id="IPR011992">
    <property type="entry name" value="EF-hand-dom_pair"/>
</dbReference>
<organism evidence="3 4">
    <name type="scientific">Perkinsus olseni</name>
    <name type="common">Perkinsus atlanticus</name>
    <dbReference type="NCBI Taxonomy" id="32597"/>
    <lineage>
        <taxon>Eukaryota</taxon>
        <taxon>Sar</taxon>
        <taxon>Alveolata</taxon>
        <taxon>Perkinsozoa</taxon>
        <taxon>Perkinsea</taxon>
        <taxon>Perkinsida</taxon>
        <taxon>Perkinsidae</taxon>
        <taxon>Perkinsus</taxon>
    </lineage>
</organism>
<name>A0A7J6SSH2_PEROL</name>
<dbReference type="PANTHER" id="PTHR11216:SF174">
    <property type="entry name" value="GH06923P"/>
    <property type="match status" value="1"/>
</dbReference>
<evidence type="ECO:0000313" key="3">
    <source>
        <dbReference type="EMBL" id="KAF4735715.1"/>
    </source>
</evidence>
<dbReference type="Pfam" id="PF12763">
    <property type="entry name" value="EH"/>
    <property type="match status" value="1"/>
</dbReference>
<comment type="caution">
    <text evidence="3">The sequence shown here is derived from an EMBL/GenBank/DDBJ whole genome shotgun (WGS) entry which is preliminary data.</text>
</comment>
<feature type="region of interest" description="Disordered" evidence="1">
    <location>
        <begin position="1"/>
        <end position="62"/>
    </location>
</feature>
<gene>
    <name evidence="3" type="ORF">FOZ62_007563</name>
</gene>
<dbReference type="PANTHER" id="PTHR11216">
    <property type="entry name" value="EH DOMAIN"/>
    <property type="match status" value="1"/>
</dbReference>
<feature type="region of interest" description="Disordered" evidence="1">
    <location>
        <begin position="177"/>
        <end position="197"/>
    </location>
</feature>
<protein>
    <recommendedName>
        <fullName evidence="2">EH domain-containing protein</fullName>
    </recommendedName>
</protein>
<feature type="domain" description="EH" evidence="2">
    <location>
        <begin position="68"/>
        <end position="156"/>
    </location>
</feature>
<reference evidence="3 4" key="1">
    <citation type="submission" date="2020-04" db="EMBL/GenBank/DDBJ databases">
        <title>Perkinsus olseni comparative genomics.</title>
        <authorList>
            <person name="Bogema D.R."/>
        </authorList>
    </citation>
    <scope>NUCLEOTIDE SEQUENCE [LARGE SCALE GENOMIC DNA]</scope>
    <source>
        <strain evidence="3">ATCC PRA-205</strain>
    </source>
</reference>
<dbReference type="GO" id="GO:0016197">
    <property type="term" value="P:endosomal transport"/>
    <property type="evidence" value="ECO:0007669"/>
    <property type="project" value="TreeGrafter"/>
</dbReference>
<dbReference type="GO" id="GO:0006897">
    <property type="term" value="P:endocytosis"/>
    <property type="evidence" value="ECO:0007669"/>
    <property type="project" value="TreeGrafter"/>
</dbReference>
<dbReference type="AlphaFoldDB" id="A0A7J6SSH2"/>
<dbReference type="GO" id="GO:0005886">
    <property type="term" value="C:plasma membrane"/>
    <property type="evidence" value="ECO:0007669"/>
    <property type="project" value="TreeGrafter"/>
</dbReference>
<proteinExistence type="predicted"/>
<dbReference type="SUPFAM" id="SSF47473">
    <property type="entry name" value="EF-hand"/>
    <property type="match status" value="1"/>
</dbReference>
<dbReference type="Proteomes" id="UP000574390">
    <property type="component" value="Unassembled WGS sequence"/>
</dbReference>
<feature type="non-terminal residue" evidence="3">
    <location>
        <position position="1"/>
    </location>
</feature>
<evidence type="ECO:0000313" key="4">
    <source>
        <dbReference type="Proteomes" id="UP000574390"/>
    </source>
</evidence>
<dbReference type="Gene3D" id="1.10.238.10">
    <property type="entry name" value="EF-hand"/>
    <property type="match status" value="2"/>
</dbReference>
<feature type="non-terminal residue" evidence="3">
    <location>
        <position position="290"/>
    </location>
</feature>
<dbReference type="EMBL" id="JABANM010012595">
    <property type="protein sequence ID" value="KAF4735715.1"/>
    <property type="molecule type" value="Genomic_DNA"/>
</dbReference>
<feature type="compositionally biased region" description="Polar residues" evidence="1">
    <location>
        <begin position="180"/>
        <end position="195"/>
    </location>
</feature>
<feature type="region of interest" description="Disordered" evidence="1">
    <location>
        <begin position="215"/>
        <end position="256"/>
    </location>
</feature>
<evidence type="ECO:0000259" key="2">
    <source>
        <dbReference type="PROSITE" id="PS50031"/>
    </source>
</evidence>
<dbReference type="SMART" id="SM00027">
    <property type="entry name" value="EH"/>
    <property type="match status" value="1"/>
</dbReference>
<feature type="compositionally biased region" description="Polar residues" evidence="1">
    <location>
        <begin position="31"/>
        <end position="50"/>
    </location>
</feature>
<evidence type="ECO:0000256" key="1">
    <source>
        <dbReference type="SAM" id="MobiDB-lite"/>
    </source>
</evidence>
<sequence>ETRRDTAAALLHKRYSNTRGGMQQQQQQQQGSSSPQRVTHPQAPVLSSTAGEDHQQQKKMMMKLSPQESSYYATIWQLAGPDMGDYISGPKAASVLQLSGLSRNALHQIWAIADRQQQGKLNLNEFNMVCRLIAHMQSGASSVDPSLLNLEPASLPIFDGLFNNMSSTTIAKDQQDAAPFNNQPSATNVPSNLGTTEMRPKDAAKLAMSMKDLGMDPLDFVPRTSQLNEDSNKEEEEESDGPAAGGKSKTQDKWALADEDKQKYSSLFLASDPKRSGYISGKVGRSIFEK</sequence>
<accession>A0A7J6SSH2</accession>
<dbReference type="InterPro" id="IPR000261">
    <property type="entry name" value="EH_dom"/>
</dbReference>
<dbReference type="PROSITE" id="PS50031">
    <property type="entry name" value="EH"/>
    <property type="match status" value="1"/>
</dbReference>
<dbReference type="GO" id="GO:0005737">
    <property type="term" value="C:cytoplasm"/>
    <property type="evidence" value="ECO:0007669"/>
    <property type="project" value="TreeGrafter"/>
</dbReference>
<dbReference type="CDD" id="cd00052">
    <property type="entry name" value="EH"/>
    <property type="match status" value="1"/>
</dbReference>